<keyword evidence="8" id="KW-0458">Lysosome</keyword>
<dbReference type="Proteomes" id="UP000095284">
    <property type="component" value="Unplaced"/>
</dbReference>
<protein>
    <recommendedName>
        <fullName evidence="9">Lipase</fullName>
    </recommendedName>
</protein>
<evidence type="ECO:0000313" key="15">
    <source>
        <dbReference type="Proteomes" id="UP000659654"/>
    </source>
</evidence>
<keyword evidence="6" id="KW-0443">Lipid metabolism</keyword>
<reference evidence="16" key="1">
    <citation type="submission" date="2016-11" db="UniProtKB">
        <authorList>
            <consortium name="WormBaseParasite"/>
        </authorList>
    </citation>
    <scope>IDENTIFICATION</scope>
</reference>
<dbReference type="EMBL" id="CAJFDI010000005">
    <property type="protein sequence ID" value="CAD5233222.1"/>
    <property type="molecule type" value="Genomic_DNA"/>
</dbReference>
<evidence type="ECO:0000256" key="4">
    <source>
        <dbReference type="ARBA" id="ARBA00022801"/>
    </source>
</evidence>
<feature type="active site" description="Charge relay system" evidence="10">
    <location>
        <position position="352"/>
    </location>
</feature>
<dbReference type="SUPFAM" id="SSF53474">
    <property type="entry name" value="alpha/beta-Hydrolases"/>
    <property type="match status" value="1"/>
</dbReference>
<dbReference type="eggNOG" id="KOG2624">
    <property type="taxonomic scope" value="Eukaryota"/>
</dbReference>
<feature type="active site" description="Charge relay system" evidence="10">
    <location>
        <position position="384"/>
    </location>
</feature>
<proteinExistence type="inferred from homology"/>
<evidence type="ECO:0000256" key="5">
    <source>
        <dbReference type="ARBA" id="ARBA00022963"/>
    </source>
</evidence>
<dbReference type="SMR" id="A0A1I7SAP4"/>
<evidence type="ECO:0000256" key="2">
    <source>
        <dbReference type="ARBA" id="ARBA00010701"/>
    </source>
</evidence>
<evidence type="ECO:0000256" key="10">
    <source>
        <dbReference type="PIRSR" id="PIRSR000862-1"/>
    </source>
</evidence>
<dbReference type="AlphaFoldDB" id="A0A1I7SAP4"/>
<dbReference type="InterPro" id="IPR025483">
    <property type="entry name" value="Lipase_euk"/>
</dbReference>
<dbReference type="InterPro" id="IPR029058">
    <property type="entry name" value="AB_hydrolase_fold"/>
</dbReference>
<evidence type="ECO:0000256" key="8">
    <source>
        <dbReference type="ARBA" id="ARBA00023228"/>
    </source>
</evidence>
<feature type="domain" description="Partial AB-hydrolase lipase" evidence="12">
    <location>
        <begin position="43"/>
        <end position="103"/>
    </location>
</feature>
<evidence type="ECO:0000256" key="1">
    <source>
        <dbReference type="ARBA" id="ARBA00004227"/>
    </source>
</evidence>
<keyword evidence="7" id="KW-0325">Glycoprotein</keyword>
<dbReference type="Gene3D" id="3.40.50.1820">
    <property type="entry name" value="alpha/beta hydrolase"/>
    <property type="match status" value="1"/>
</dbReference>
<comment type="subcellular location">
    <subcellularLocation>
        <location evidence="1">Lysosome lumen</location>
    </subcellularLocation>
</comment>
<dbReference type="GO" id="GO:0043202">
    <property type="term" value="C:lysosomal lumen"/>
    <property type="evidence" value="ECO:0007669"/>
    <property type="project" value="UniProtKB-SubCell"/>
</dbReference>
<keyword evidence="15" id="KW-1185">Reference proteome</keyword>
<dbReference type="PANTHER" id="PTHR11005">
    <property type="entry name" value="LYSOSOMAL ACID LIPASE-RELATED"/>
    <property type="match status" value="1"/>
</dbReference>
<feature type="active site" description="Nucleophile" evidence="10">
    <location>
        <position position="178"/>
    </location>
</feature>
<evidence type="ECO:0000256" key="7">
    <source>
        <dbReference type="ARBA" id="ARBA00023180"/>
    </source>
</evidence>
<evidence type="ECO:0000256" key="3">
    <source>
        <dbReference type="ARBA" id="ARBA00022729"/>
    </source>
</evidence>
<name>A0A1I7SAP4_BURXY</name>
<dbReference type="PIRSF" id="PIRSF000862">
    <property type="entry name" value="Steryl_ester_lip"/>
    <property type="match status" value="1"/>
</dbReference>
<dbReference type="Proteomes" id="UP000659654">
    <property type="component" value="Unassembled WGS sequence"/>
</dbReference>
<dbReference type="FunFam" id="3.40.50.1820:FF:000021">
    <property type="entry name" value="Lipase"/>
    <property type="match status" value="1"/>
</dbReference>
<evidence type="ECO:0000256" key="6">
    <source>
        <dbReference type="ARBA" id="ARBA00023098"/>
    </source>
</evidence>
<dbReference type="Pfam" id="PF04083">
    <property type="entry name" value="Abhydro_lipase"/>
    <property type="match status" value="1"/>
</dbReference>
<evidence type="ECO:0000313" key="13">
    <source>
        <dbReference type="EMBL" id="CAD5233222.1"/>
    </source>
</evidence>
<gene>
    <name evidence="13" type="ORF">BXYJ_LOCUS13313</name>
</gene>
<keyword evidence="4 9" id="KW-0378">Hydrolase</keyword>
<sequence>MRSTLLLIIGFVGANCKEALKRNVNISSDFSSDVTYQAGLSTPELILYWGYPVQTYDVVTEDGYILQLHRIPYGRNAQPADKKPVVFLQHGLEASSNNWVSNLPHQSAAFIFADQGFDVWMGNMRGNRYSKRHVRLHPMKKDFWRFSFDQMAKYDLDAMINAVLNETGHESLYYVGHSQGTLTMFSKLSMDPNFNKKIKKFFALAPVGTVKHIGGILKFIAHTFYDLVRIGSKFVGNGEFLPNSWLYRTFTQLICGDKLGNVLCDNFLFLITGPDSHQINVTRTPVYAAQVPAGTSVQNIIHWAQLVRTGALKQYDFANLKENIQHYGSKTPPAYNLKQTNAPVYLFWSDFDWLADKKDIEEFLIPNLRKDYLVENIQIPKYNHMDFVFGVNASQDVYYPILNRIRLDLGKQPIEFNNYVF</sequence>
<evidence type="ECO:0000259" key="12">
    <source>
        <dbReference type="Pfam" id="PF04083"/>
    </source>
</evidence>
<evidence type="ECO:0000256" key="11">
    <source>
        <dbReference type="SAM" id="SignalP"/>
    </source>
</evidence>
<accession>A0A1I7SAP4</accession>
<dbReference type="InterPro" id="IPR006693">
    <property type="entry name" value="AB_hydrolase_lipase"/>
</dbReference>
<keyword evidence="5 9" id="KW-0442">Lipid degradation</keyword>
<dbReference type="OrthoDB" id="9974421at2759"/>
<feature type="chain" id="PRO_5035359847" description="Lipase" evidence="11">
    <location>
        <begin position="20"/>
        <end position="421"/>
    </location>
</feature>
<organism evidence="14 16">
    <name type="scientific">Bursaphelenchus xylophilus</name>
    <name type="common">Pinewood nematode worm</name>
    <name type="synonym">Aphelenchoides xylophilus</name>
    <dbReference type="NCBI Taxonomy" id="6326"/>
    <lineage>
        <taxon>Eukaryota</taxon>
        <taxon>Metazoa</taxon>
        <taxon>Ecdysozoa</taxon>
        <taxon>Nematoda</taxon>
        <taxon>Chromadorea</taxon>
        <taxon>Rhabditida</taxon>
        <taxon>Tylenchina</taxon>
        <taxon>Tylenchomorpha</taxon>
        <taxon>Aphelenchoidea</taxon>
        <taxon>Aphelenchoididae</taxon>
        <taxon>Bursaphelenchus</taxon>
    </lineage>
</organism>
<keyword evidence="3 11" id="KW-0732">Signal</keyword>
<dbReference type="GO" id="GO:0016042">
    <property type="term" value="P:lipid catabolic process"/>
    <property type="evidence" value="ECO:0007669"/>
    <property type="project" value="UniProtKB-KW"/>
</dbReference>
<comment type="similarity">
    <text evidence="2 9">Belongs to the AB hydrolase superfamily. Lipase family.</text>
</comment>
<evidence type="ECO:0000313" key="16">
    <source>
        <dbReference type="WBParaSite" id="BXY_1009100.1"/>
    </source>
</evidence>
<dbReference type="WBParaSite" id="BXY_1009100.1">
    <property type="protein sequence ID" value="BXY_1009100.1"/>
    <property type="gene ID" value="BXY_1009100"/>
</dbReference>
<feature type="signal peptide" evidence="11">
    <location>
        <begin position="1"/>
        <end position="19"/>
    </location>
</feature>
<reference evidence="13" key="2">
    <citation type="submission" date="2020-09" db="EMBL/GenBank/DDBJ databases">
        <authorList>
            <person name="Kikuchi T."/>
        </authorList>
    </citation>
    <scope>NUCLEOTIDE SEQUENCE</scope>
    <source>
        <strain evidence="13">Ka4C1</strain>
    </source>
</reference>
<dbReference type="Proteomes" id="UP000582659">
    <property type="component" value="Unassembled WGS sequence"/>
</dbReference>
<dbReference type="GO" id="GO:0016788">
    <property type="term" value="F:hydrolase activity, acting on ester bonds"/>
    <property type="evidence" value="ECO:0007669"/>
    <property type="project" value="InterPro"/>
</dbReference>
<evidence type="ECO:0000313" key="14">
    <source>
        <dbReference type="Proteomes" id="UP000095284"/>
    </source>
</evidence>
<evidence type="ECO:0000256" key="9">
    <source>
        <dbReference type="PIRNR" id="PIRNR000862"/>
    </source>
</evidence>
<dbReference type="EMBL" id="CAJFCV020000005">
    <property type="protein sequence ID" value="CAG9126920.1"/>
    <property type="molecule type" value="Genomic_DNA"/>
</dbReference>